<feature type="non-terminal residue" evidence="2">
    <location>
        <position position="245"/>
    </location>
</feature>
<protein>
    <submittedName>
        <fullName evidence="2">Uncharacterized protein</fullName>
    </submittedName>
</protein>
<proteinExistence type="predicted"/>
<reference evidence="2" key="1">
    <citation type="submission" date="2015-04" db="EMBL/GenBank/DDBJ databases">
        <title>The genome sequence of the plant pathogenic Rhizarian Plasmodiophora brassicae reveals insights in its biotrophic life cycle and the origin of chitin synthesis.</title>
        <authorList>
            <person name="Schwelm A."/>
            <person name="Fogelqvist J."/>
            <person name="Knaust A."/>
            <person name="Julke S."/>
            <person name="Lilja T."/>
            <person name="Dhandapani V."/>
            <person name="Bonilla-Rosso G."/>
            <person name="Karlsson M."/>
            <person name="Shevchenko A."/>
            <person name="Choi S.R."/>
            <person name="Kim H.G."/>
            <person name="Park J.Y."/>
            <person name="Lim Y.P."/>
            <person name="Ludwig-Muller J."/>
            <person name="Dixelius C."/>
        </authorList>
    </citation>
    <scope>NUCLEOTIDE SEQUENCE</scope>
    <source>
        <tissue evidence="2">Potato root galls</tissue>
    </source>
</reference>
<accession>A0A0H5QHW5</accession>
<dbReference type="EMBL" id="HACM01001198">
    <property type="protein sequence ID" value="CRZ01640.1"/>
    <property type="molecule type" value="Transcribed_RNA"/>
</dbReference>
<dbReference type="AlphaFoldDB" id="A0A0H5QHW5"/>
<feature type="region of interest" description="Disordered" evidence="1">
    <location>
        <begin position="188"/>
        <end position="231"/>
    </location>
</feature>
<feature type="compositionally biased region" description="Basic and acidic residues" evidence="1">
    <location>
        <begin position="216"/>
        <end position="227"/>
    </location>
</feature>
<sequence>MEDTDAHHGEQVVSGVRVIIDTSEESSGRVLANHLGQQMLATGVFLHERRDIVDKAGDEDEAAILGQGLEIVPGDDREVVGALWPLELFRTFLDLLELHGHLALLNLVIGEDLEMASKAQPGHGGDEPLGRIVLVPLDGVAVVHRELVVEVVVSLANSNQGGDEMVTRSVLVVKRSLSEPVRKRVDAESGVVNEAETSGTGIEVTPAPVAPAETGNDGRDTESHEQDQPQVVAVLPPNDLVLGEV</sequence>
<evidence type="ECO:0000256" key="1">
    <source>
        <dbReference type="SAM" id="MobiDB-lite"/>
    </source>
</evidence>
<evidence type="ECO:0000313" key="2">
    <source>
        <dbReference type="EMBL" id="CRZ01640.1"/>
    </source>
</evidence>
<name>A0A0H5QHW5_9EUKA</name>
<organism evidence="2">
    <name type="scientific">Spongospora subterranea</name>
    <dbReference type="NCBI Taxonomy" id="70186"/>
    <lineage>
        <taxon>Eukaryota</taxon>
        <taxon>Sar</taxon>
        <taxon>Rhizaria</taxon>
        <taxon>Endomyxa</taxon>
        <taxon>Phytomyxea</taxon>
        <taxon>Plasmodiophorida</taxon>
        <taxon>Plasmodiophoridae</taxon>
        <taxon>Spongospora</taxon>
    </lineage>
</organism>